<evidence type="ECO:0000259" key="5">
    <source>
        <dbReference type="Pfam" id="PF00266"/>
    </source>
</evidence>
<keyword evidence="6" id="KW-0808">Transferase</keyword>
<evidence type="ECO:0000313" key="7">
    <source>
        <dbReference type="Proteomes" id="UP001060164"/>
    </source>
</evidence>
<dbReference type="Gene3D" id="3.40.640.10">
    <property type="entry name" value="Type I PLP-dependent aspartate aminotransferase-like (Major domain)"/>
    <property type="match status" value="1"/>
</dbReference>
<evidence type="ECO:0000256" key="4">
    <source>
        <dbReference type="RuleBase" id="RU004504"/>
    </source>
</evidence>
<dbReference type="PROSITE" id="PS00595">
    <property type="entry name" value="AA_TRANSFER_CLASS_5"/>
    <property type="match status" value="1"/>
</dbReference>
<organism evidence="6 7">
    <name type="scientific">Ruminococcus gauvreauii</name>
    <dbReference type="NCBI Taxonomy" id="438033"/>
    <lineage>
        <taxon>Bacteria</taxon>
        <taxon>Bacillati</taxon>
        <taxon>Bacillota</taxon>
        <taxon>Clostridia</taxon>
        <taxon>Eubacteriales</taxon>
        <taxon>Oscillospiraceae</taxon>
        <taxon>Ruminococcus</taxon>
    </lineage>
</organism>
<comment type="similarity">
    <text evidence="3">Belongs to the class-V pyridoxal-phosphate-dependent aminotransferase family.</text>
</comment>
<accession>A0ABY5VEM1</accession>
<evidence type="ECO:0000256" key="3">
    <source>
        <dbReference type="RuleBase" id="RU004075"/>
    </source>
</evidence>
<comment type="cofactor">
    <cofactor evidence="1 4">
        <name>pyridoxal 5'-phosphate</name>
        <dbReference type="ChEBI" id="CHEBI:597326"/>
    </cofactor>
</comment>
<keyword evidence="2" id="KW-0663">Pyridoxal phosphate</keyword>
<proteinExistence type="inferred from homology"/>
<reference evidence="6" key="1">
    <citation type="journal article" date="2022" name="Cell">
        <title>Design, construction, and in vivo augmentation of a complex gut microbiome.</title>
        <authorList>
            <person name="Cheng A.G."/>
            <person name="Ho P.Y."/>
            <person name="Aranda-Diaz A."/>
            <person name="Jain S."/>
            <person name="Yu F.B."/>
            <person name="Meng X."/>
            <person name="Wang M."/>
            <person name="Iakiviak M."/>
            <person name="Nagashima K."/>
            <person name="Zhao A."/>
            <person name="Murugkar P."/>
            <person name="Patil A."/>
            <person name="Atabakhsh K."/>
            <person name="Weakley A."/>
            <person name="Yan J."/>
            <person name="Brumbaugh A.R."/>
            <person name="Higginbottom S."/>
            <person name="Dimas A."/>
            <person name="Shiver A.L."/>
            <person name="Deutschbauer A."/>
            <person name="Neff N."/>
            <person name="Sonnenburg J.L."/>
            <person name="Huang K.C."/>
            <person name="Fischbach M.A."/>
        </authorList>
    </citation>
    <scope>NUCLEOTIDE SEQUENCE</scope>
    <source>
        <strain evidence="6">DSM 19829</strain>
    </source>
</reference>
<dbReference type="Gene3D" id="3.90.1150.10">
    <property type="entry name" value="Aspartate Aminotransferase, domain 1"/>
    <property type="match status" value="1"/>
</dbReference>
<dbReference type="InterPro" id="IPR000192">
    <property type="entry name" value="Aminotrans_V_dom"/>
</dbReference>
<dbReference type="PANTHER" id="PTHR43586">
    <property type="entry name" value="CYSTEINE DESULFURASE"/>
    <property type="match status" value="1"/>
</dbReference>
<feature type="domain" description="Aminotransferase class V" evidence="5">
    <location>
        <begin position="2"/>
        <end position="360"/>
    </location>
</feature>
<dbReference type="InterPro" id="IPR020578">
    <property type="entry name" value="Aminotrans_V_PyrdxlP_BS"/>
</dbReference>
<dbReference type="Pfam" id="PF00266">
    <property type="entry name" value="Aminotran_5"/>
    <property type="match status" value="1"/>
</dbReference>
<name>A0ABY5VEM1_9FIRM</name>
<keyword evidence="7" id="KW-1185">Reference proteome</keyword>
<evidence type="ECO:0000256" key="2">
    <source>
        <dbReference type="ARBA" id="ARBA00022898"/>
    </source>
</evidence>
<dbReference type="RefSeq" id="WP_044983322.1">
    <property type="nucleotide sequence ID" value="NZ_CABLBR010000018.1"/>
</dbReference>
<evidence type="ECO:0000313" key="6">
    <source>
        <dbReference type="EMBL" id="UWP58696.1"/>
    </source>
</evidence>
<dbReference type="PANTHER" id="PTHR43586:SF4">
    <property type="entry name" value="ISOPENICILLIN N EPIMERASE"/>
    <property type="match status" value="1"/>
</dbReference>
<dbReference type="InterPro" id="IPR015422">
    <property type="entry name" value="PyrdxlP-dep_Trfase_small"/>
</dbReference>
<dbReference type="InterPro" id="IPR015424">
    <property type="entry name" value="PyrdxlP-dep_Trfase"/>
</dbReference>
<sequence length="372" mass="40702">MIYLNNAATSWPKAEGLPEYMREVFQNLPGHGNRATLASHEAGRTCRGYLAKLLKVRDESCIVYASCATHALNMGLLGFPWRDGDAVLTTAAEHNAVLRPLYFLQKHKRLRYHVMPVDRSGRLTEETLSRFLKEYRPRMLVLTHGSNVTGAVNDAAGLTSLAKEYGCSVFLDASQTAGLYPVEPENWGVDLAAVTGHKYLLGPQGTGALYVSGNTELTPVLTGGTGIRSDEDEMPDEMPIRLEAGTQNEQSLSGLAFSIGWAGQHPMDLERTLGYVRRLEEILRDLGCRVAQVDAVRTPVLTFSSDFLVAEDIGDMLAGGFDIICRTGLHCAPLIFPEIGMPKTGSVRLSLSRFTTEEEIAETEEALKAVLT</sequence>
<dbReference type="Proteomes" id="UP001060164">
    <property type="component" value="Chromosome"/>
</dbReference>
<gene>
    <name evidence="6" type="ORF">NQ502_15145</name>
</gene>
<dbReference type="EMBL" id="CP102290">
    <property type="protein sequence ID" value="UWP58696.1"/>
    <property type="molecule type" value="Genomic_DNA"/>
</dbReference>
<dbReference type="SUPFAM" id="SSF53383">
    <property type="entry name" value="PLP-dependent transferases"/>
    <property type="match status" value="1"/>
</dbReference>
<evidence type="ECO:0000256" key="1">
    <source>
        <dbReference type="ARBA" id="ARBA00001933"/>
    </source>
</evidence>
<protein>
    <submittedName>
        <fullName evidence="6">Aminotransferase class V-fold PLP-dependent enzyme</fullName>
    </submittedName>
</protein>
<keyword evidence="6" id="KW-0032">Aminotransferase</keyword>
<dbReference type="InterPro" id="IPR015421">
    <property type="entry name" value="PyrdxlP-dep_Trfase_major"/>
</dbReference>
<dbReference type="GO" id="GO:0008483">
    <property type="term" value="F:transaminase activity"/>
    <property type="evidence" value="ECO:0007669"/>
    <property type="project" value="UniProtKB-KW"/>
</dbReference>